<sequence length="171" mass="19853">MPRRLFAAIAVSAFLALMLSLVPNTGWKRTDVPTFQASRPIHLSEQNALDLFTSMTTHYNIKRIKWDNPSLYVDLAVKPSDNVELSHVYQDFYSLTHELFTLTDNVKQVYFRVLEERDTPKESRLLVAIESNGTDADAFDKPLETQMDVEQYVRDSFPVRIDPYFYERISP</sequence>
<dbReference type="AlphaFoldDB" id="A0A1I3YWH9"/>
<accession>A0A1I3YWH9</accession>
<dbReference type="Proteomes" id="UP000198915">
    <property type="component" value="Unassembled WGS sequence"/>
</dbReference>
<proteinExistence type="predicted"/>
<dbReference type="STRING" id="1884381.SAMN05518846_11260"/>
<organism evidence="1 2">
    <name type="scientific">Brevibacillus centrosporus</name>
    <dbReference type="NCBI Taxonomy" id="54910"/>
    <lineage>
        <taxon>Bacteria</taxon>
        <taxon>Bacillati</taxon>
        <taxon>Bacillota</taxon>
        <taxon>Bacilli</taxon>
        <taxon>Bacillales</taxon>
        <taxon>Paenibacillaceae</taxon>
        <taxon>Brevibacillus</taxon>
    </lineage>
</organism>
<protein>
    <submittedName>
        <fullName evidence="1">Uncharacterized protein</fullName>
    </submittedName>
</protein>
<evidence type="ECO:0000313" key="2">
    <source>
        <dbReference type="Proteomes" id="UP000198915"/>
    </source>
</evidence>
<dbReference type="RefSeq" id="WP_092272131.1">
    <property type="nucleotide sequence ID" value="NZ_FORT01000012.1"/>
</dbReference>
<keyword evidence="2" id="KW-1185">Reference proteome</keyword>
<evidence type="ECO:0000313" key="1">
    <source>
        <dbReference type="EMBL" id="SFK36198.1"/>
    </source>
</evidence>
<dbReference type="EMBL" id="FORT01000012">
    <property type="protein sequence ID" value="SFK36198.1"/>
    <property type="molecule type" value="Genomic_DNA"/>
</dbReference>
<gene>
    <name evidence="1" type="ORF">SAMN05518846_11260</name>
</gene>
<reference evidence="2" key="1">
    <citation type="submission" date="2016-10" db="EMBL/GenBank/DDBJ databases">
        <authorList>
            <person name="Varghese N."/>
            <person name="Submissions S."/>
        </authorList>
    </citation>
    <scope>NUCLEOTIDE SEQUENCE [LARGE SCALE GENOMIC DNA]</scope>
    <source>
        <strain evidence="2">OK042</strain>
    </source>
</reference>
<name>A0A1I3YWH9_9BACL</name>